<accession>A0A100JTE0</accession>
<dbReference type="EMBL" id="BCMM01000029">
    <property type="protein sequence ID" value="GAQ65349.1"/>
    <property type="molecule type" value="Genomic_DNA"/>
</dbReference>
<comment type="caution">
    <text evidence="6">The sequence shown here is derived from an EMBL/GenBank/DDBJ whole genome shotgun (WGS) entry which is preliminary data.</text>
</comment>
<evidence type="ECO:0000256" key="2">
    <source>
        <dbReference type="ARBA" id="ARBA00022692"/>
    </source>
</evidence>
<gene>
    <name evidence="6" type="ORF">SsS58_05758</name>
</gene>
<evidence type="ECO:0000256" key="1">
    <source>
        <dbReference type="ARBA" id="ARBA00004141"/>
    </source>
</evidence>
<proteinExistence type="predicted"/>
<evidence type="ECO:0000256" key="3">
    <source>
        <dbReference type="ARBA" id="ARBA00022989"/>
    </source>
</evidence>
<dbReference type="GO" id="GO:0016020">
    <property type="term" value="C:membrane"/>
    <property type="evidence" value="ECO:0007669"/>
    <property type="project" value="UniProtKB-SubCell"/>
</dbReference>
<evidence type="ECO:0000313" key="7">
    <source>
        <dbReference type="Proteomes" id="UP000067448"/>
    </source>
</evidence>
<feature type="transmembrane region" description="Helical" evidence="5">
    <location>
        <begin position="92"/>
        <end position="111"/>
    </location>
</feature>
<keyword evidence="4 5" id="KW-0472">Membrane</keyword>
<keyword evidence="2 5" id="KW-0812">Transmembrane</keyword>
<reference evidence="7" key="3">
    <citation type="submission" date="2016-02" db="EMBL/GenBank/DDBJ databases">
        <title>Draft genome of pathogenic Streptomyces sp. in Japan.</title>
        <authorList>
            <person name="Tomihama T."/>
            <person name="Ikenaga M."/>
            <person name="Sakai M."/>
            <person name="Okubo T."/>
            <person name="Ikeda S."/>
        </authorList>
    </citation>
    <scope>NUCLEOTIDE SEQUENCE [LARGE SCALE GENOMIC DNA]</scope>
    <source>
        <strain evidence="7">S58</strain>
    </source>
</reference>
<keyword evidence="3 5" id="KW-1133">Transmembrane helix</keyword>
<sequence>MSATTVLSVLLGLLFVVTGGVKVLGVPQSLAIRDHFHLSPRLWQAVGALETAGGVGVLVGLAISVLGAAASASLAALMVGATVNRLRVHDPAVMVILDLTVLGLVLALAALRLSA</sequence>
<evidence type="ECO:0008006" key="8">
    <source>
        <dbReference type="Google" id="ProtNLM"/>
    </source>
</evidence>
<organism evidence="6 7">
    <name type="scientific">Streptomyces scabiei</name>
    <dbReference type="NCBI Taxonomy" id="1930"/>
    <lineage>
        <taxon>Bacteria</taxon>
        <taxon>Bacillati</taxon>
        <taxon>Actinomycetota</taxon>
        <taxon>Actinomycetes</taxon>
        <taxon>Kitasatosporales</taxon>
        <taxon>Streptomycetaceae</taxon>
        <taxon>Streptomyces</taxon>
    </lineage>
</organism>
<dbReference type="Proteomes" id="UP000067448">
    <property type="component" value="Unassembled WGS sequence"/>
</dbReference>
<feature type="transmembrane region" description="Helical" evidence="5">
    <location>
        <begin position="55"/>
        <end position="80"/>
    </location>
</feature>
<comment type="subcellular location">
    <subcellularLocation>
        <location evidence="1">Membrane</location>
        <topology evidence="1">Multi-pass membrane protein</topology>
    </subcellularLocation>
</comment>
<protein>
    <recommendedName>
        <fullName evidence="8">DoxX family protein</fullName>
    </recommendedName>
</protein>
<evidence type="ECO:0000256" key="4">
    <source>
        <dbReference type="ARBA" id="ARBA00023136"/>
    </source>
</evidence>
<name>A0A100JTE0_STRSC</name>
<reference evidence="6 7" key="2">
    <citation type="journal article" date="2016" name="Genome Announc.">
        <title>Draft Genome Sequences of Streptomyces scabiei S58, Streptomyces turgidiscabies T45, and Streptomyces acidiscabies a10, the Pathogens of Potato Common Scab, Isolated in Japan.</title>
        <authorList>
            <person name="Tomihama T."/>
            <person name="Nishi Y."/>
            <person name="Sakai M."/>
            <person name="Ikenaga M."/>
            <person name="Okubo T."/>
            <person name="Ikeda S."/>
        </authorList>
    </citation>
    <scope>NUCLEOTIDE SEQUENCE [LARGE SCALE GENOMIC DNA]</scope>
    <source>
        <strain evidence="6 7">S58</strain>
    </source>
</reference>
<evidence type="ECO:0000313" key="6">
    <source>
        <dbReference type="EMBL" id="GAQ65349.1"/>
    </source>
</evidence>
<reference evidence="7" key="1">
    <citation type="submission" date="2015-11" db="EMBL/GenBank/DDBJ databases">
        <authorList>
            <consortium name="Cross-ministerial Strategic Innovation Promotion Program (SIP) consortium"/>
            <person name="Tomihama T."/>
            <person name="Ikenaga M."/>
            <person name="Sakai M."/>
            <person name="Okubo T."/>
            <person name="Ikeda S."/>
        </authorList>
    </citation>
    <scope>NUCLEOTIDE SEQUENCE [LARGE SCALE GENOMIC DNA]</scope>
    <source>
        <strain evidence="7">S58</strain>
    </source>
</reference>
<dbReference type="Pfam" id="PF13564">
    <property type="entry name" value="DoxX_2"/>
    <property type="match status" value="1"/>
</dbReference>
<dbReference type="InterPro" id="IPR032808">
    <property type="entry name" value="DoxX"/>
</dbReference>
<dbReference type="RefSeq" id="WP_059082713.1">
    <property type="nucleotide sequence ID" value="NZ_BCMM01000029.1"/>
</dbReference>
<evidence type="ECO:0000256" key="5">
    <source>
        <dbReference type="SAM" id="Phobius"/>
    </source>
</evidence>
<dbReference type="AlphaFoldDB" id="A0A100JTE0"/>